<keyword evidence="2" id="KW-1133">Transmembrane helix</keyword>
<reference evidence="3" key="1">
    <citation type="journal article" date="2021" name="Genome Biol. Evol.">
        <title>The assembled and annotated genome of the fairy-ring fungus Marasmius oreades.</title>
        <authorList>
            <person name="Hiltunen M."/>
            <person name="Ament-Velasquez S.L."/>
            <person name="Johannesson H."/>
        </authorList>
    </citation>
    <scope>NUCLEOTIDE SEQUENCE</scope>
    <source>
        <strain evidence="3">03SP1</strain>
    </source>
</reference>
<gene>
    <name evidence="3" type="ORF">E1B28_009211</name>
</gene>
<organism evidence="3 4">
    <name type="scientific">Marasmius oreades</name>
    <name type="common">fairy-ring Marasmius</name>
    <dbReference type="NCBI Taxonomy" id="181124"/>
    <lineage>
        <taxon>Eukaryota</taxon>
        <taxon>Fungi</taxon>
        <taxon>Dikarya</taxon>
        <taxon>Basidiomycota</taxon>
        <taxon>Agaricomycotina</taxon>
        <taxon>Agaricomycetes</taxon>
        <taxon>Agaricomycetidae</taxon>
        <taxon>Agaricales</taxon>
        <taxon>Marasmiineae</taxon>
        <taxon>Marasmiaceae</taxon>
        <taxon>Marasmius</taxon>
    </lineage>
</organism>
<evidence type="ECO:0000313" key="4">
    <source>
        <dbReference type="Proteomes" id="UP001049176"/>
    </source>
</evidence>
<feature type="region of interest" description="Disordered" evidence="1">
    <location>
        <begin position="103"/>
        <end position="145"/>
    </location>
</feature>
<accession>A0A9P7S0M4</accession>
<name>A0A9P7S0M4_9AGAR</name>
<feature type="region of interest" description="Disordered" evidence="1">
    <location>
        <begin position="304"/>
        <end position="354"/>
    </location>
</feature>
<feature type="transmembrane region" description="Helical" evidence="2">
    <location>
        <begin position="197"/>
        <end position="219"/>
    </location>
</feature>
<feature type="compositionally biased region" description="Pro residues" evidence="1">
    <location>
        <begin position="334"/>
        <end position="348"/>
    </location>
</feature>
<protein>
    <submittedName>
        <fullName evidence="3">Uncharacterized protein</fullName>
    </submittedName>
</protein>
<feature type="compositionally biased region" description="Polar residues" evidence="1">
    <location>
        <begin position="170"/>
        <end position="187"/>
    </location>
</feature>
<dbReference type="EMBL" id="CM032185">
    <property type="protein sequence ID" value="KAG7092905.1"/>
    <property type="molecule type" value="Genomic_DNA"/>
</dbReference>
<keyword evidence="4" id="KW-1185">Reference proteome</keyword>
<dbReference type="RefSeq" id="XP_043009375.1">
    <property type="nucleotide sequence ID" value="XM_043154087.1"/>
</dbReference>
<proteinExistence type="predicted"/>
<evidence type="ECO:0000256" key="2">
    <source>
        <dbReference type="SAM" id="Phobius"/>
    </source>
</evidence>
<sequence>MSVSCTTTPTATSTVLVTTSFPTTDFLQSTITAEPTTSVIATSTTCLGFLTPSIGVPICTSSSTITELTTIPGGVFTTQIPVVKTVESVMSRVTTLLGTSCTTISNNGNGSGNPNTSNNNGGGSVSGDATVITPPPTVITTGSATTLPNGEISTVLVTLTSTFTPSTIVVNSSPNPSPTLGTQASQTSEDKVNLGPVIGGSLGGFFALLLIALAIWLFVIKRRRRWDDVFEKSSNDPDGAGSLGYSDTKASHSTTGRSKRRFSLGPDLEIEPKPYQYGIVGHSQNVSSQSKEAALITSRPSTAGSNYPLLGGHHATPSNASSQPYTPSYSPITAPTPAPSVPMSPPSRVPVQSTSNELEGYFGRRPGSPVSFTEAKGKLQVINGSPPSIYGGHSVRRKMSGSEHTPLIAAQRTIGLINANDDFVQTTGVDPRTKGRGEKGQKSSLPPPAAGTSGVLIPDDGPPKLILNL</sequence>
<comment type="caution">
    <text evidence="3">The sequence shown here is derived from an EMBL/GenBank/DDBJ whole genome shotgun (WGS) entry which is preliminary data.</text>
</comment>
<dbReference type="OrthoDB" id="3263215at2759"/>
<evidence type="ECO:0000256" key="1">
    <source>
        <dbReference type="SAM" id="MobiDB-lite"/>
    </source>
</evidence>
<evidence type="ECO:0000313" key="3">
    <source>
        <dbReference type="EMBL" id="KAG7092905.1"/>
    </source>
</evidence>
<keyword evidence="2" id="KW-0812">Transmembrane</keyword>
<feature type="region of interest" description="Disordered" evidence="1">
    <location>
        <begin position="427"/>
        <end position="462"/>
    </location>
</feature>
<feature type="compositionally biased region" description="Low complexity" evidence="1">
    <location>
        <begin position="103"/>
        <end position="119"/>
    </location>
</feature>
<dbReference type="AlphaFoldDB" id="A0A9P7S0M4"/>
<dbReference type="Proteomes" id="UP001049176">
    <property type="component" value="Chromosome 5"/>
</dbReference>
<dbReference type="KEGG" id="more:E1B28_009211"/>
<keyword evidence="2" id="KW-0472">Membrane</keyword>
<feature type="region of interest" description="Disordered" evidence="1">
    <location>
        <begin position="230"/>
        <end position="267"/>
    </location>
</feature>
<dbReference type="GeneID" id="66078287"/>
<feature type="region of interest" description="Disordered" evidence="1">
    <location>
        <begin position="168"/>
        <end position="187"/>
    </location>
</feature>
<feature type="compositionally biased region" description="Polar residues" evidence="1">
    <location>
        <begin position="316"/>
        <end position="333"/>
    </location>
</feature>
<feature type="compositionally biased region" description="Basic and acidic residues" evidence="1">
    <location>
        <begin position="431"/>
        <end position="441"/>
    </location>
</feature>